<dbReference type="CDD" id="cd00448">
    <property type="entry name" value="YjgF_YER057c_UK114_family"/>
    <property type="match status" value="1"/>
</dbReference>
<proteinExistence type="inferred from homology"/>
<dbReference type="PANTHER" id="PTHR11803">
    <property type="entry name" value="2-IMINOBUTANOATE/2-IMINOPROPANOATE DEAMINASE RIDA"/>
    <property type="match status" value="1"/>
</dbReference>
<organism evidence="2 3">
    <name type="scientific">Pyrrhoderma noxium</name>
    <dbReference type="NCBI Taxonomy" id="2282107"/>
    <lineage>
        <taxon>Eukaryota</taxon>
        <taxon>Fungi</taxon>
        <taxon>Dikarya</taxon>
        <taxon>Basidiomycota</taxon>
        <taxon>Agaricomycotina</taxon>
        <taxon>Agaricomycetes</taxon>
        <taxon>Hymenochaetales</taxon>
        <taxon>Hymenochaetaceae</taxon>
        <taxon>Pyrrhoderma</taxon>
    </lineage>
</organism>
<name>A0A286UT30_9AGAM</name>
<dbReference type="STRING" id="2282107.A0A286UT30"/>
<evidence type="ECO:0000313" key="3">
    <source>
        <dbReference type="Proteomes" id="UP000217199"/>
    </source>
</evidence>
<keyword evidence="3" id="KW-1185">Reference proteome</keyword>
<dbReference type="OrthoDB" id="309640at2759"/>
<dbReference type="InterPro" id="IPR006056">
    <property type="entry name" value="RidA"/>
</dbReference>
<dbReference type="GO" id="GO:0019239">
    <property type="term" value="F:deaminase activity"/>
    <property type="evidence" value="ECO:0007669"/>
    <property type="project" value="TreeGrafter"/>
</dbReference>
<protein>
    <submittedName>
        <fullName evidence="2">Endoribonuclease l-psp</fullName>
    </submittedName>
</protein>
<dbReference type="GO" id="GO:0005739">
    <property type="term" value="C:mitochondrion"/>
    <property type="evidence" value="ECO:0007669"/>
    <property type="project" value="TreeGrafter"/>
</dbReference>
<dbReference type="PANTHER" id="PTHR11803:SF58">
    <property type="entry name" value="PROTEIN HMF1-RELATED"/>
    <property type="match status" value="1"/>
</dbReference>
<dbReference type="Pfam" id="PF01042">
    <property type="entry name" value="Ribonuc_L-PSP"/>
    <property type="match status" value="1"/>
</dbReference>
<dbReference type="AlphaFoldDB" id="A0A286UT30"/>
<dbReference type="InterPro" id="IPR035959">
    <property type="entry name" value="RutC-like_sf"/>
</dbReference>
<comment type="similarity">
    <text evidence="1">Belongs to the RutC family.</text>
</comment>
<gene>
    <name evidence="2" type="ORF">PNOK_0258200</name>
</gene>
<accession>A0A286UT30</accession>
<dbReference type="NCBIfam" id="TIGR00004">
    <property type="entry name" value="Rid family detoxifying hydrolase"/>
    <property type="match status" value="1"/>
</dbReference>
<sequence length="127" mass="13759">MSISSVLTENAPIPNAPYSQGIKVGNLLFVSGCVPMDKDTMTIKGTTIEEQALQALTNLAAIVYAGGSSIDKIVKTTVFIKNMDEFARMNAVYAEFFKGHKPARSCVEVARLPLDVLFEIECIASLE</sequence>
<dbReference type="EMBL" id="NBII01000002">
    <property type="protein sequence ID" value="PAV22625.1"/>
    <property type="molecule type" value="Genomic_DNA"/>
</dbReference>
<dbReference type="GO" id="GO:0005829">
    <property type="term" value="C:cytosol"/>
    <property type="evidence" value="ECO:0007669"/>
    <property type="project" value="TreeGrafter"/>
</dbReference>
<comment type="caution">
    <text evidence="2">The sequence shown here is derived from an EMBL/GenBank/DDBJ whole genome shotgun (WGS) entry which is preliminary data.</text>
</comment>
<dbReference type="SUPFAM" id="SSF55298">
    <property type="entry name" value="YjgF-like"/>
    <property type="match status" value="1"/>
</dbReference>
<dbReference type="FunCoup" id="A0A286UT30">
    <property type="interactions" value="219"/>
</dbReference>
<dbReference type="InterPro" id="IPR006175">
    <property type="entry name" value="YjgF/YER057c/UK114"/>
</dbReference>
<dbReference type="FunFam" id="3.30.1330.40:FF:000001">
    <property type="entry name" value="L-PSP family endoribonuclease"/>
    <property type="match status" value="1"/>
</dbReference>
<evidence type="ECO:0000256" key="1">
    <source>
        <dbReference type="ARBA" id="ARBA00010552"/>
    </source>
</evidence>
<dbReference type="InParanoid" id="A0A286UT30"/>
<evidence type="ECO:0000313" key="2">
    <source>
        <dbReference type="EMBL" id="PAV22625.1"/>
    </source>
</evidence>
<reference evidence="2 3" key="1">
    <citation type="journal article" date="2017" name="Mol. Ecol.">
        <title>Comparative and population genomic landscape of Phellinus noxius: A hypervariable fungus causing root rot in trees.</title>
        <authorList>
            <person name="Chung C.L."/>
            <person name="Lee T.J."/>
            <person name="Akiba M."/>
            <person name="Lee H.H."/>
            <person name="Kuo T.H."/>
            <person name="Liu D."/>
            <person name="Ke H.M."/>
            <person name="Yokoi T."/>
            <person name="Roa M.B."/>
            <person name="Lu M.J."/>
            <person name="Chang Y.Y."/>
            <person name="Ann P.J."/>
            <person name="Tsai J.N."/>
            <person name="Chen C.Y."/>
            <person name="Tzean S.S."/>
            <person name="Ota Y."/>
            <person name="Hattori T."/>
            <person name="Sahashi N."/>
            <person name="Liou R.F."/>
            <person name="Kikuchi T."/>
            <person name="Tsai I.J."/>
        </authorList>
    </citation>
    <scope>NUCLEOTIDE SEQUENCE [LARGE SCALE GENOMIC DNA]</scope>
    <source>
        <strain evidence="2 3">FFPRI411160</strain>
    </source>
</reference>
<dbReference type="Gene3D" id="3.30.1330.40">
    <property type="entry name" value="RutC-like"/>
    <property type="match status" value="1"/>
</dbReference>
<dbReference type="Proteomes" id="UP000217199">
    <property type="component" value="Unassembled WGS sequence"/>
</dbReference>